<reference evidence="1" key="1">
    <citation type="submission" date="2023-07" db="EMBL/GenBank/DDBJ databases">
        <title>Sorghum-associated microbial communities from plants grown in Nebraska, USA.</title>
        <authorList>
            <person name="Schachtman D."/>
        </authorList>
    </citation>
    <scope>NUCLEOTIDE SEQUENCE</scope>
    <source>
        <strain evidence="1">DS3315</strain>
    </source>
</reference>
<sequence length="39" mass="4403">MKHPWPHAGSPVNERFKHKFAITASAATQWAMLVQEVLS</sequence>
<accession>A0AAW8EN76</accession>
<name>A0AAW8EN76_VARPD</name>
<organism evidence="1 2">
    <name type="scientific">Variovorax paradoxus</name>
    <dbReference type="NCBI Taxonomy" id="34073"/>
    <lineage>
        <taxon>Bacteria</taxon>
        <taxon>Pseudomonadati</taxon>
        <taxon>Pseudomonadota</taxon>
        <taxon>Betaproteobacteria</taxon>
        <taxon>Burkholderiales</taxon>
        <taxon>Comamonadaceae</taxon>
        <taxon>Variovorax</taxon>
    </lineage>
</organism>
<dbReference type="EMBL" id="JAUSRV010000016">
    <property type="protein sequence ID" value="MDP9974263.1"/>
    <property type="molecule type" value="Genomic_DNA"/>
</dbReference>
<dbReference type="AlphaFoldDB" id="A0AAW8EN76"/>
<protein>
    <submittedName>
        <fullName evidence="1">Uncharacterized protein</fullName>
    </submittedName>
</protein>
<proteinExistence type="predicted"/>
<evidence type="ECO:0000313" key="1">
    <source>
        <dbReference type="EMBL" id="MDP9974263.1"/>
    </source>
</evidence>
<dbReference type="Proteomes" id="UP001224845">
    <property type="component" value="Unassembled WGS sequence"/>
</dbReference>
<evidence type="ECO:0000313" key="2">
    <source>
        <dbReference type="Proteomes" id="UP001224845"/>
    </source>
</evidence>
<comment type="caution">
    <text evidence="1">The sequence shown here is derived from an EMBL/GenBank/DDBJ whole genome shotgun (WGS) entry which is preliminary data.</text>
</comment>
<gene>
    <name evidence="1" type="ORF">J2W39_005526</name>
</gene>